<accession>A0A917DTL3</accession>
<dbReference type="NCBIfam" id="TIGR04183">
    <property type="entry name" value="Por_Secre_tail"/>
    <property type="match status" value="1"/>
</dbReference>
<dbReference type="AlphaFoldDB" id="A0A917DTL3"/>
<dbReference type="Gene3D" id="2.130.10.10">
    <property type="entry name" value="YVTN repeat-like/Quinoprotein amine dehydrogenase"/>
    <property type="match status" value="1"/>
</dbReference>
<keyword evidence="2" id="KW-1185">Reference proteome</keyword>
<sequence length="597" mass="63704">MGGKNNEYAYASTPTTDGGYVIVGSTNNNKDGDVPASKAFSGAGGSDIWVVKLNNWGEIEWSKTFGGTKDDVATDVLETKDKGILLVATTSSTDGEAAGNGSRGGLILLKLKTDGSIEWRKVIASGYSVGEISFAKADANSKPTIKPTADGGYILGATINPINTTDFWLSKLNSNGDIQWTRTYGSSSNDSMNEVIACADGGFLMVGGTEGSNFEISGAGKGFIDFCIMKTDATGRLLWLRALGGTNLDIAYAAVETSDNAFIIVGETNSTNGDMTPNLGQKDGVLVKYSATEGKLLWKILTGGDDIDGLYTIKKSSEGKVFAMGISSSVIGKVKPNGPVGDVWLVNIENSGLINNHTMFGGADSDIARGAFPTADGGFIIAANSDSVDGDVSENKGGTDFWAVKVGNQLPAEIKTYGASLTPEQYVKVAWETSTEIQSKNFIVERSIDGIKFNVMSQIAASINSSTKKSYSYIDQKPFLGKNYYRLKFSDAVGKEFIYKTLTVTVSVLSTEPNISAQKVKISPNPVDNESFLIETFDKPISQIQLLNIIGLPVPIESIVIDNQKTQILLPNEINAGLYFLVLEMGETKLTEKIIIR</sequence>
<evidence type="ECO:0000313" key="2">
    <source>
        <dbReference type="Proteomes" id="UP000609064"/>
    </source>
</evidence>
<comment type="caution">
    <text evidence="1">The sequence shown here is derived from an EMBL/GenBank/DDBJ whole genome shotgun (WGS) entry which is preliminary data.</text>
</comment>
<organism evidence="1 2">
    <name type="scientific">Emticicia aquatilis</name>
    <dbReference type="NCBI Taxonomy" id="1537369"/>
    <lineage>
        <taxon>Bacteria</taxon>
        <taxon>Pseudomonadati</taxon>
        <taxon>Bacteroidota</taxon>
        <taxon>Cytophagia</taxon>
        <taxon>Cytophagales</taxon>
        <taxon>Leadbetterellaceae</taxon>
        <taxon>Emticicia</taxon>
    </lineage>
</organism>
<protein>
    <recommendedName>
        <fullName evidence="3">Secretion system C-terminal sorting domain-containing protein</fullName>
    </recommendedName>
</protein>
<dbReference type="InterPro" id="IPR026444">
    <property type="entry name" value="Secre_tail"/>
</dbReference>
<dbReference type="InterPro" id="IPR011047">
    <property type="entry name" value="Quinoprotein_ADH-like_sf"/>
</dbReference>
<proteinExistence type="predicted"/>
<dbReference type="Proteomes" id="UP000609064">
    <property type="component" value="Unassembled WGS sequence"/>
</dbReference>
<evidence type="ECO:0008006" key="3">
    <source>
        <dbReference type="Google" id="ProtNLM"/>
    </source>
</evidence>
<dbReference type="SUPFAM" id="SSF50998">
    <property type="entry name" value="Quinoprotein alcohol dehydrogenase-like"/>
    <property type="match status" value="1"/>
</dbReference>
<gene>
    <name evidence="1" type="ORF">GCM10011514_31900</name>
</gene>
<reference evidence="1" key="2">
    <citation type="submission" date="2020-09" db="EMBL/GenBank/DDBJ databases">
        <authorList>
            <person name="Sun Q."/>
            <person name="Zhou Y."/>
        </authorList>
    </citation>
    <scope>NUCLEOTIDE SEQUENCE</scope>
    <source>
        <strain evidence="1">CGMCC 1.15958</strain>
    </source>
</reference>
<evidence type="ECO:0000313" key="1">
    <source>
        <dbReference type="EMBL" id="GGD65461.1"/>
    </source>
</evidence>
<dbReference type="InterPro" id="IPR015943">
    <property type="entry name" value="WD40/YVTN_repeat-like_dom_sf"/>
</dbReference>
<reference evidence="1" key="1">
    <citation type="journal article" date="2014" name="Int. J. Syst. Evol. Microbiol.">
        <title>Complete genome sequence of Corynebacterium casei LMG S-19264T (=DSM 44701T), isolated from a smear-ripened cheese.</title>
        <authorList>
            <consortium name="US DOE Joint Genome Institute (JGI-PGF)"/>
            <person name="Walter F."/>
            <person name="Albersmeier A."/>
            <person name="Kalinowski J."/>
            <person name="Ruckert C."/>
        </authorList>
    </citation>
    <scope>NUCLEOTIDE SEQUENCE</scope>
    <source>
        <strain evidence="1">CGMCC 1.15958</strain>
    </source>
</reference>
<name>A0A917DTL3_9BACT</name>
<dbReference type="PANTHER" id="PTHR42754">
    <property type="entry name" value="ENDOGLUCANASE"/>
    <property type="match status" value="1"/>
</dbReference>
<dbReference type="EMBL" id="BMKK01000006">
    <property type="protein sequence ID" value="GGD65461.1"/>
    <property type="molecule type" value="Genomic_DNA"/>
</dbReference>
<dbReference type="PANTHER" id="PTHR42754:SF1">
    <property type="entry name" value="LIPOPROTEIN"/>
    <property type="match status" value="1"/>
</dbReference>